<gene>
    <name evidence="2" type="ORF">ABL78_8570</name>
</gene>
<dbReference type="EMBL" id="LJSK01001071">
    <property type="protein sequence ID" value="KPI82420.1"/>
    <property type="molecule type" value="Genomic_DNA"/>
</dbReference>
<reference evidence="2 3" key="1">
    <citation type="journal article" date="2015" name="PLoS Pathog.">
        <title>Leptomonas seymouri: Adaptations to the Dixenous Life Cycle Analyzed by Genome Sequencing, Transcriptome Profiling and Co-infection with Leishmania donovani.</title>
        <authorList>
            <person name="Kraeva N."/>
            <person name="Butenko A."/>
            <person name="Hlavacova J."/>
            <person name="Kostygov A."/>
            <person name="Myskova J."/>
            <person name="Grybchuk D."/>
            <person name="Lestinova T."/>
            <person name="Votypka J."/>
            <person name="Volf P."/>
            <person name="Opperdoes F."/>
            <person name="Flegontov P."/>
            <person name="Lukes J."/>
            <person name="Yurchenko V."/>
        </authorList>
    </citation>
    <scope>NUCLEOTIDE SEQUENCE [LARGE SCALE GENOMIC DNA]</scope>
    <source>
        <strain evidence="2 3">ATCC 30220</strain>
    </source>
</reference>
<accession>A0A0N1P9K8</accession>
<feature type="non-terminal residue" evidence="2">
    <location>
        <position position="231"/>
    </location>
</feature>
<sequence>MCVTRRQADEMQTQNLRLREEQALKERELQEEIAKREAAFSVVRRRKDAEIASGREKLEQTMAQLEKEQRDRESVLEALRIHQQKLQTALASSERTAAERDHLQQQLRQLQEERTRLSQALSEKEKLNHDLQRIQEECDETERERDSALCQLEEMEGRYHQSVFHLLTLLDMAIAWEDELHDRALSERDSLAVADLDAVTAAAERTSAECTQICESLNSRLQTAQARAAQL</sequence>
<evidence type="ECO:0000313" key="3">
    <source>
        <dbReference type="Proteomes" id="UP000038009"/>
    </source>
</evidence>
<evidence type="ECO:0000313" key="2">
    <source>
        <dbReference type="EMBL" id="KPI82420.1"/>
    </source>
</evidence>
<dbReference type="VEuPathDB" id="TriTrypDB:Lsey_1075_0010"/>
<dbReference type="OrthoDB" id="267991at2759"/>
<organism evidence="2 3">
    <name type="scientific">Leptomonas seymouri</name>
    <dbReference type="NCBI Taxonomy" id="5684"/>
    <lineage>
        <taxon>Eukaryota</taxon>
        <taxon>Discoba</taxon>
        <taxon>Euglenozoa</taxon>
        <taxon>Kinetoplastea</taxon>
        <taxon>Metakinetoplastina</taxon>
        <taxon>Trypanosomatida</taxon>
        <taxon>Trypanosomatidae</taxon>
        <taxon>Leishmaniinae</taxon>
        <taxon>Leptomonas</taxon>
    </lineage>
</organism>
<protein>
    <submittedName>
        <fullName evidence="2">Putative kinesin K39</fullName>
    </submittedName>
</protein>
<proteinExistence type="predicted"/>
<keyword evidence="3" id="KW-1185">Reference proteome</keyword>
<keyword evidence="1" id="KW-0175">Coiled coil</keyword>
<dbReference type="AlphaFoldDB" id="A0A0N1P9K8"/>
<dbReference type="Proteomes" id="UP000038009">
    <property type="component" value="Unassembled WGS sequence"/>
</dbReference>
<evidence type="ECO:0000256" key="1">
    <source>
        <dbReference type="SAM" id="Coils"/>
    </source>
</evidence>
<comment type="caution">
    <text evidence="2">The sequence shown here is derived from an EMBL/GenBank/DDBJ whole genome shotgun (WGS) entry which is preliminary data.</text>
</comment>
<feature type="coiled-coil region" evidence="1">
    <location>
        <begin position="8"/>
        <end position="158"/>
    </location>
</feature>
<name>A0A0N1P9K8_LEPSE</name>